<dbReference type="InterPro" id="IPR052350">
    <property type="entry name" value="Metallo-dep_Lactonases"/>
</dbReference>
<reference evidence="3 4" key="1">
    <citation type="submission" date="2022-01" db="EMBL/GenBank/DDBJ databases">
        <title>Paraglaciecola sp. G1-23.</title>
        <authorList>
            <person name="Jin M.S."/>
            <person name="Han D.M."/>
            <person name="Kim H.M."/>
            <person name="Jeon C.O."/>
        </authorList>
    </citation>
    <scope>NUCLEOTIDE SEQUENCE [LARGE SCALE GENOMIC DNA]</scope>
    <source>
        <strain evidence="3 4">G1-23</strain>
    </source>
</reference>
<proteinExistence type="inferred from homology"/>
<accession>A0ABS9D2G8</accession>
<name>A0ABS9D2G8_9ALTE</name>
<organism evidence="3 4">
    <name type="scientific">Paraglaciecola algarum</name>
    <dbReference type="NCBI Taxonomy" id="3050085"/>
    <lineage>
        <taxon>Bacteria</taxon>
        <taxon>Pseudomonadati</taxon>
        <taxon>Pseudomonadota</taxon>
        <taxon>Gammaproteobacteria</taxon>
        <taxon>Alteromonadales</taxon>
        <taxon>Alteromonadaceae</taxon>
        <taxon>Paraglaciecola</taxon>
    </lineage>
</organism>
<evidence type="ECO:0000313" key="3">
    <source>
        <dbReference type="EMBL" id="MCF2947076.1"/>
    </source>
</evidence>
<dbReference type="Proteomes" id="UP001521137">
    <property type="component" value="Unassembled WGS sequence"/>
</dbReference>
<dbReference type="PANTHER" id="PTHR43569">
    <property type="entry name" value="AMIDOHYDROLASE"/>
    <property type="match status" value="1"/>
</dbReference>
<dbReference type="SUPFAM" id="SSF51556">
    <property type="entry name" value="Metallo-dependent hydrolases"/>
    <property type="match status" value="1"/>
</dbReference>
<dbReference type="EMBL" id="JAKGAS010000001">
    <property type="protein sequence ID" value="MCF2947076.1"/>
    <property type="molecule type" value="Genomic_DNA"/>
</dbReference>
<comment type="caution">
    <text evidence="3">The sequence shown here is derived from an EMBL/GenBank/DDBJ whole genome shotgun (WGS) entry which is preliminary data.</text>
</comment>
<keyword evidence="4" id="KW-1185">Reference proteome</keyword>
<gene>
    <name evidence="3" type="ORF">L0668_03090</name>
</gene>
<comment type="similarity">
    <text evidence="1">Belongs to the metallo-dependent hydrolases superfamily.</text>
</comment>
<evidence type="ECO:0000313" key="4">
    <source>
        <dbReference type="Proteomes" id="UP001521137"/>
    </source>
</evidence>
<feature type="domain" description="Amidohydrolase-related" evidence="2">
    <location>
        <begin position="5"/>
        <end position="278"/>
    </location>
</feature>
<dbReference type="Gene3D" id="3.20.20.140">
    <property type="entry name" value="Metal-dependent hydrolases"/>
    <property type="match status" value="1"/>
</dbReference>
<dbReference type="RefSeq" id="WP_235310588.1">
    <property type="nucleotide sequence ID" value="NZ_JAKGAS010000001.1"/>
</dbReference>
<sequence length="278" mass="31945">MMLKVDAHQHFWRFTEEDYGWIGEEDKVLKKDFLPEQLSILLKENDMDACVAVQARQSIEETNWLIELADQYNFIKGVVGWLDLKADDLEQQLLGYKDKPCLKGFRHVLQAEPDPNFMLDPKFIRGLHILEKHGYCYDLLIFAHQLPHALKLVKQVPNLKIVIDHIAKPQIASGTGFKEWQVIMNELAEFPNVYCKVSGMVTEADLKNWQPSDFTPYLNAVFNAFGTSKVMFGSDWPVCLLGGSYSDIKNIVVDYLQPNCSDNFDDVFGTNAVKFYQL</sequence>
<protein>
    <submittedName>
        <fullName evidence="3">Amidohydrolase family protein</fullName>
    </submittedName>
</protein>
<dbReference type="Pfam" id="PF04909">
    <property type="entry name" value="Amidohydro_2"/>
    <property type="match status" value="1"/>
</dbReference>
<dbReference type="PANTHER" id="PTHR43569:SF2">
    <property type="entry name" value="AMIDOHYDROLASE-RELATED DOMAIN-CONTAINING PROTEIN"/>
    <property type="match status" value="1"/>
</dbReference>
<dbReference type="InterPro" id="IPR006680">
    <property type="entry name" value="Amidohydro-rel"/>
</dbReference>
<evidence type="ECO:0000256" key="1">
    <source>
        <dbReference type="ARBA" id="ARBA00038310"/>
    </source>
</evidence>
<evidence type="ECO:0000259" key="2">
    <source>
        <dbReference type="Pfam" id="PF04909"/>
    </source>
</evidence>
<dbReference type="InterPro" id="IPR032466">
    <property type="entry name" value="Metal_Hydrolase"/>
</dbReference>